<feature type="coiled-coil region" evidence="1">
    <location>
        <begin position="313"/>
        <end position="526"/>
    </location>
</feature>
<dbReference type="Gene3D" id="2.80.10.50">
    <property type="match status" value="1"/>
</dbReference>
<dbReference type="SUPFAM" id="SSF57997">
    <property type="entry name" value="Tropomyosin"/>
    <property type="match status" value="1"/>
</dbReference>
<keyword evidence="1" id="KW-0175">Coiled coil</keyword>
<dbReference type="InterPro" id="IPR035992">
    <property type="entry name" value="Ricin_B-like_lectins"/>
</dbReference>
<dbReference type="CDD" id="cd00161">
    <property type="entry name" value="beta-trefoil_Ricin-like"/>
    <property type="match status" value="1"/>
</dbReference>
<protein>
    <recommendedName>
        <fullName evidence="4">Ricin B lectin domain-containing protein</fullName>
    </recommendedName>
</protein>
<evidence type="ECO:0000313" key="3">
    <source>
        <dbReference type="Proteomes" id="UP000537989"/>
    </source>
</evidence>
<evidence type="ECO:0008006" key="4">
    <source>
        <dbReference type="Google" id="ProtNLM"/>
    </source>
</evidence>
<dbReference type="EMBL" id="JAAMOD010000334">
    <property type="protein sequence ID" value="KAF5230789.1"/>
    <property type="molecule type" value="Genomic_DNA"/>
</dbReference>
<gene>
    <name evidence="2" type="ORF">FAUST_9609</name>
</gene>
<sequence>MFVYEGKLDWKPYGDNETFVIVLPDGPVRVGDTVYLFFQWTFNAQNVAKSNFFQKITIDKVSKTPNGDDTFIAKSSYYSWEITSGNVYQKLKVVMRNPTGFESPMEFKRIWQSEGDVAAESARIWTGKINWDQYASNEMAIFIAPEGLGEGNPILSMWQWTRDGNGVAKAPSFRAEPQKVISDDQNGVKFSYKSYYDISCSWNRKTEKLSVNVKGPGAPQDLGDFGLAALIDRHSHDWNPPQTPGPKVELELHSPQPQPSLARVVDPLPFPKTLIETLRHTIAYADQAGYLAQYAHDRFTALDSDFHARGDQLETSKSQADELTKEVEKLTGDLAVEKAKGEDLTKRLAEAREANEAEAKRLQDEISKSEKHDVEDHKAIELLESQLQYERASKAEVQKKLDEASTALTAAEARSKVDSERIASLVTRIAVLEGELEVEKKDNKRLQDETKQQTDKIADLEKQLKDLKAQLEQALKNLAEQKDLVSKKSATITQQDQEITALKKAVEAGKIALANLQQQMDVHNKEIRKRLRCNLRSQITEDKDVMFDLAGGGGKNPAVHAWSDGEYYTLNSNAMWDLYSVGDSNNIVVIKSPSKGYVLYSKGHGKNVCCEIGKEVSDRDAHWEIQGATLDNLNNKVVQFRNVNDNTSLDLCGGDTKNGTAFLTYNAHNGNNQKFRVFKTLSF</sequence>
<keyword evidence="3" id="KW-1185">Reference proteome</keyword>
<dbReference type="SUPFAM" id="SSF50370">
    <property type="entry name" value="Ricin B-like lectins"/>
    <property type="match status" value="1"/>
</dbReference>
<organism evidence="2 3">
    <name type="scientific">Fusarium austroamericanum</name>
    <dbReference type="NCBI Taxonomy" id="282268"/>
    <lineage>
        <taxon>Eukaryota</taxon>
        <taxon>Fungi</taxon>
        <taxon>Dikarya</taxon>
        <taxon>Ascomycota</taxon>
        <taxon>Pezizomycotina</taxon>
        <taxon>Sordariomycetes</taxon>
        <taxon>Hypocreomycetidae</taxon>
        <taxon>Hypocreales</taxon>
        <taxon>Nectriaceae</taxon>
        <taxon>Fusarium</taxon>
    </lineage>
</organism>
<name>A0AAN5Z3F1_FUSAU</name>
<accession>A0AAN5Z3F1</accession>
<comment type="caution">
    <text evidence="2">The sequence shown here is derived from an EMBL/GenBank/DDBJ whole genome shotgun (WGS) entry which is preliminary data.</text>
</comment>
<dbReference type="AlphaFoldDB" id="A0AAN5Z3F1"/>
<proteinExistence type="predicted"/>
<reference evidence="2 3" key="1">
    <citation type="submission" date="2020-02" db="EMBL/GenBank/DDBJ databases">
        <title>Identification and distribution of gene clusters putatively required for synthesis of sphingolipid metabolism inhibitors in phylogenetically diverse species of the filamentous fungus Fusarium.</title>
        <authorList>
            <person name="Kim H.-S."/>
            <person name="Busman M."/>
            <person name="Brown D.W."/>
            <person name="Divon H."/>
            <person name="Uhlig S."/>
            <person name="Proctor R.H."/>
        </authorList>
    </citation>
    <scope>NUCLEOTIDE SEQUENCE [LARGE SCALE GENOMIC DNA]</scope>
    <source>
        <strain evidence="2 3">NRRL 2903</strain>
    </source>
</reference>
<dbReference type="Proteomes" id="UP000537989">
    <property type="component" value="Unassembled WGS sequence"/>
</dbReference>
<evidence type="ECO:0000256" key="1">
    <source>
        <dbReference type="SAM" id="Coils"/>
    </source>
</evidence>
<evidence type="ECO:0000313" key="2">
    <source>
        <dbReference type="EMBL" id="KAF5230789.1"/>
    </source>
</evidence>